<dbReference type="PANTHER" id="PTHR43630">
    <property type="entry name" value="POLY-BETA-1,6-N-ACETYL-D-GLUCOSAMINE SYNTHASE"/>
    <property type="match status" value="1"/>
</dbReference>
<evidence type="ECO:0000313" key="7">
    <source>
        <dbReference type="Proteomes" id="UP000680132"/>
    </source>
</evidence>
<keyword evidence="3" id="KW-0808">Transferase</keyword>
<feature type="transmembrane region" description="Helical" evidence="4">
    <location>
        <begin position="380"/>
        <end position="399"/>
    </location>
</feature>
<accession>A0A939TW35</accession>
<comment type="caution">
    <text evidence="6">The sequence shown here is derived from an EMBL/GenBank/DDBJ whole genome shotgun (WGS) entry which is preliminary data.</text>
</comment>
<comment type="similarity">
    <text evidence="1">Belongs to the glycosyltransferase 2 family.</text>
</comment>
<evidence type="ECO:0000259" key="5">
    <source>
        <dbReference type="Pfam" id="PF00535"/>
    </source>
</evidence>
<keyword evidence="7" id="KW-1185">Reference proteome</keyword>
<reference evidence="6" key="1">
    <citation type="submission" date="2021-03" db="EMBL/GenBank/DDBJ databases">
        <title>Microbacterium sp. nov., a novel actinobacterium isolated from cow dung.</title>
        <authorList>
            <person name="Zhang L."/>
        </authorList>
    </citation>
    <scope>NUCLEOTIDE SEQUENCE</scope>
    <source>
        <strain evidence="6">NEAU-LLB</strain>
    </source>
</reference>
<proteinExistence type="inferred from homology"/>
<dbReference type="GO" id="GO:0016757">
    <property type="term" value="F:glycosyltransferase activity"/>
    <property type="evidence" value="ECO:0007669"/>
    <property type="project" value="UniProtKB-KW"/>
</dbReference>
<gene>
    <name evidence="6" type="ORF">J5V96_01710</name>
</gene>
<dbReference type="InterPro" id="IPR001173">
    <property type="entry name" value="Glyco_trans_2-like"/>
</dbReference>
<dbReference type="SUPFAM" id="SSF53448">
    <property type="entry name" value="Nucleotide-diphospho-sugar transferases"/>
    <property type="match status" value="1"/>
</dbReference>
<keyword evidence="4" id="KW-0812">Transmembrane</keyword>
<evidence type="ECO:0000256" key="2">
    <source>
        <dbReference type="ARBA" id="ARBA00022676"/>
    </source>
</evidence>
<keyword evidence="2" id="KW-0328">Glycosyltransferase</keyword>
<dbReference type="Gene3D" id="3.90.550.10">
    <property type="entry name" value="Spore Coat Polysaccharide Biosynthesis Protein SpsA, Chain A"/>
    <property type="match status" value="1"/>
</dbReference>
<evidence type="ECO:0000256" key="3">
    <source>
        <dbReference type="ARBA" id="ARBA00022679"/>
    </source>
</evidence>
<dbReference type="Proteomes" id="UP000680132">
    <property type="component" value="Unassembled WGS sequence"/>
</dbReference>
<name>A0A939TW35_9MICO</name>
<organism evidence="6 7">
    <name type="scientific">Microbacterium stercoris</name>
    <dbReference type="NCBI Taxonomy" id="2820289"/>
    <lineage>
        <taxon>Bacteria</taxon>
        <taxon>Bacillati</taxon>
        <taxon>Actinomycetota</taxon>
        <taxon>Actinomycetes</taxon>
        <taxon>Micrococcales</taxon>
        <taxon>Microbacteriaceae</taxon>
        <taxon>Microbacterium</taxon>
    </lineage>
</organism>
<feature type="transmembrane region" description="Helical" evidence="4">
    <location>
        <begin position="58"/>
        <end position="83"/>
    </location>
</feature>
<protein>
    <submittedName>
        <fullName evidence="6">Glycosyltransferase family 2 protein</fullName>
    </submittedName>
</protein>
<dbReference type="InterPro" id="IPR029044">
    <property type="entry name" value="Nucleotide-diphossugar_trans"/>
</dbReference>
<dbReference type="Pfam" id="PF00535">
    <property type="entry name" value="Glycos_transf_2"/>
    <property type="match status" value="1"/>
</dbReference>
<feature type="domain" description="Glycosyltransferase 2-like" evidence="5">
    <location>
        <begin position="123"/>
        <end position="288"/>
    </location>
</feature>
<sequence length="481" mass="52842">MARSKEAGKLERFAGLAILGLTIAAAAALWGLLAATNVRPFWDPDSLPLWGLTVRYDLHAPAVLIIVGALVLAVIAGVGIALFEDTVVKAFRRTDPGVEKRPLAPRRVMAETRGVFLGDVTITVVIPAHNEENAIGETIASLRSQTTPPERIIVVADNCTDRTVEIARSAGVEVFETVANAHKKAGGLNQVLTVILPDAGRNDAIMVMDADTQLANHVFLETARRYLTNDRALMAVGGLFLGEPGHGLLGLMQRNEYTRYSLEIERRRGRVFVLSGTATVFRPEALRTVAESRGTLLPGVPGDVYDTIALTEDNELTLAIKTLGGLTLSPRECTVVTELMPTWRALWRQRLRWQRGAIENLAAYGVTPVSVRYWAQQIGIGYSVIALSSYFVLLILMIVSMDTWVWFPFWIALGCVFSLERLVTVWRGGWRARVLAVLVLPEAIFDLFLDVVFVKGIIDMTFRREAKWTHGTAVTRDGASA</sequence>
<feature type="transmembrane region" description="Helical" evidence="4">
    <location>
        <begin position="435"/>
        <end position="458"/>
    </location>
</feature>
<dbReference type="PANTHER" id="PTHR43630:SF1">
    <property type="entry name" value="POLY-BETA-1,6-N-ACETYL-D-GLUCOSAMINE SYNTHASE"/>
    <property type="match status" value="1"/>
</dbReference>
<keyword evidence="4" id="KW-0472">Membrane</keyword>
<feature type="transmembrane region" description="Helical" evidence="4">
    <location>
        <begin position="405"/>
        <end position="423"/>
    </location>
</feature>
<evidence type="ECO:0000256" key="4">
    <source>
        <dbReference type="SAM" id="Phobius"/>
    </source>
</evidence>
<dbReference type="AlphaFoldDB" id="A0A939TW35"/>
<dbReference type="CDD" id="cd06423">
    <property type="entry name" value="CESA_like"/>
    <property type="match status" value="1"/>
</dbReference>
<dbReference type="EMBL" id="JAGFOA010000001">
    <property type="protein sequence ID" value="MBO3662222.1"/>
    <property type="molecule type" value="Genomic_DNA"/>
</dbReference>
<dbReference type="RefSeq" id="WP_208499923.1">
    <property type="nucleotide sequence ID" value="NZ_JAGFOA010000001.1"/>
</dbReference>
<evidence type="ECO:0000256" key="1">
    <source>
        <dbReference type="ARBA" id="ARBA00006739"/>
    </source>
</evidence>
<evidence type="ECO:0000313" key="6">
    <source>
        <dbReference type="EMBL" id="MBO3662222.1"/>
    </source>
</evidence>
<keyword evidence="4" id="KW-1133">Transmembrane helix</keyword>